<evidence type="ECO:0000313" key="2">
    <source>
        <dbReference type="EMBL" id="TNN65514.1"/>
    </source>
</evidence>
<keyword evidence="3" id="KW-1185">Reference proteome</keyword>
<sequence length="135" mass="14906">MGGVGRKRKEGGKEGREGARKEGRDGVLVRKGELKRGRKKEQKRKEERHRYASGQSAEWLQALRPVGIQALQGEVRAQSTETLIHSVTPDTHVKVGTSSLKAPGERWTPRGVSPYAREPSSSVSRSAPHGKMSRQ</sequence>
<feature type="region of interest" description="Disordered" evidence="1">
    <location>
        <begin position="94"/>
        <end position="135"/>
    </location>
</feature>
<dbReference type="AlphaFoldDB" id="A0A4Z2HKQ6"/>
<gene>
    <name evidence="2" type="ORF">EYF80_024333</name>
</gene>
<proteinExistence type="predicted"/>
<dbReference type="Proteomes" id="UP000314294">
    <property type="component" value="Unassembled WGS sequence"/>
</dbReference>
<feature type="compositionally biased region" description="Basic and acidic residues" evidence="1">
    <location>
        <begin position="11"/>
        <end position="35"/>
    </location>
</feature>
<dbReference type="EMBL" id="SRLO01000234">
    <property type="protein sequence ID" value="TNN65514.1"/>
    <property type="molecule type" value="Genomic_DNA"/>
</dbReference>
<name>A0A4Z2HKQ6_9TELE</name>
<comment type="caution">
    <text evidence="2">The sequence shown here is derived from an EMBL/GenBank/DDBJ whole genome shotgun (WGS) entry which is preliminary data.</text>
</comment>
<evidence type="ECO:0000313" key="3">
    <source>
        <dbReference type="Proteomes" id="UP000314294"/>
    </source>
</evidence>
<feature type="region of interest" description="Disordered" evidence="1">
    <location>
        <begin position="1"/>
        <end position="55"/>
    </location>
</feature>
<feature type="compositionally biased region" description="Basic residues" evidence="1">
    <location>
        <begin position="1"/>
        <end position="10"/>
    </location>
</feature>
<protein>
    <submittedName>
        <fullName evidence="2">Uncharacterized protein</fullName>
    </submittedName>
</protein>
<organism evidence="2 3">
    <name type="scientific">Liparis tanakae</name>
    <name type="common">Tanaka's snailfish</name>
    <dbReference type="NCBI Taxonomy" id="230148"/>
    <lineage>
        <taxon>Eukaryota</taxon>
        <taxon>Metazoa</taxon>
        <taxon>Chordata</taxon>
        <taxon>Craniata</taxon>
        <taxon>Vertebrata</taxon>
        <taxon>Euteleostomi</taxon>
        <taxon>Actinopterygii</taxon>
        <taxon>Neopterygii</taxon>
        <taxon>Teleostei</taxon>
        <taxon>Neoteleostei</taxon>
        <taxon>Acanthomorphata</taxon>
        <taxon>Eupercaria</taxon>
        <taxon>Perciformes</taxon>
        <taxon>Cottioidei</taxon>
        <taxon>Cottales</taxon>
        <taxon>Liparidae</taxon>
        <taxon>Liparis</taxon>
    </lineage>
</organism>
<reference evidence="2 3" key="1">
    <citation type="submission" date="2019-03" db="EMBL/GenBank/DDBJ databases">
        <title>First draft genome of Liparis tanakae, snailfish: a comprehensive survey of snailfish specific genes.</title>
        <authorList>
            <person name="Kim W."/>
            <person name="Song I."/>
            <person name="Jeong J.-H."/>
            <person name="Kim D."/>
            <person name="Kim S."/>
            <person name="Ryu S."/>
            <person name="Song J.Y."/>
            <person name="Lee S.K."/>
        </authorList>
    </citation>
    <scope>NUCLEOTIDE SEQUENCE [LARGE SCALE GENOMIC DNA]</scope>
    <source>
        <tissue evidence="2">Muscle</tissue>
    </source>
</reference>
<evidence type="ECO:0000256" key="1">
    <source>
        <dbReference type="SAM" id="MobiDB-lite"/>
    </source>
</evidence>
<accession>A0A4Z2HKQ6</accession>